<dbReference type="InterPro" id="IPR044944">
    <property type="entry name" value="NOS_dom_3"/>
</dbReference>
<evidence type="ECO:0000256" key="7">
    <source>
        <dbReference type="ARBA" id="ARBA00022860"/>
    </source>
</evidence>
<dbReference type="InterPro" id="IPR008254">
    <property type="entry name" value="Flavodoxin/NO_synth"/>
</dbReference>
<organism evidence="11 12">
    <name type="scientific">Ophiocordyceps polyrhachis-furcata BCC 54312</name>
    <dbReference type="NCBI Taxonomy" id="1330021"/>
    <lineage>
        <taxon>Eukaryota</taxon>
        <taxon>Fungi</taxon>
        <taxon>Dikarya</taxon>
        <taxon>Ascomycota</taxon>
        <taxon>Pezizomycotina</taxon>
        <taxon>Sordariomycetes</taxon>
        <taxon>Hypocreomycetidae</taxon>
        <taxon>Hypocreales</taxon>
        <taxon>Ophiocordycipitaceae</taxon>
        <taxon>Ophiocordyceps</taxon>
    </lineage>
</organism>
<evidence type="ECO:0000256" key="2">
    <source>
        <dbReference type="ARBA" id="ARBA00006267"/>
    </source>
</evidence>
<comment type="cofactor">
    <cofactor evidence="1">
        <name>FMN</name>
        <dbReference type="ChEBI" id="CHEBI:58210"/>
    </cofactor>
</comment>
<dbReference type="InterPro" id="IPR039261">
    <property type="entry name" value="FNR_nucleotide-bd"/>
</dbReference>
<dbReference type="GO" id="GO:0010181">
    <property type="term" value="F:FMN binding"/>
    <property type="evidence" value="ECO:0007669"/>
    <property type="project" value="InterPro"/>
</dbReference>
<dbReference type="InterPro" id="IPR044940">
    <property type="entry name" value="NOS_dom_2"/>
</dbReference>
<keyword evidence="4" id="KW-0349">Heme</keyword>
<keyword evidence="8" id="KW-0560">Oxidoreductase</keyword>
<feature type="domain" description="Flavodoxin-like" evidence="10">
    <location>
        <begin position="483"/>
        <end position="634"/>
    </location>
</feature>
<dbReference type="PANTHER" id="PTHR43410">
    <property type="entry name" value="NITRIC OXIDE SYNTHASE OXYGENASE"/>
    <property type="match status" value="1"/>
</dbReference>
<evidence type="ECO:0000256" key="4">
    <source>
        <dbReference type="ARBA" id="ARBA00022617"/>
    </source>
</evidence>
<evidence type="ECO:0000256" key="6">
    <source>
        <dbReference type="ARBA" id="ARBA00022723"/>
    </source>
</evidence>
<evidence type="ECO:0000313" key="12">
    <source>
        <dbReference type="Proteomes" id="UP000253664"/>
    </source>
</evidence>
<gene>
    <name evidence="11" type="ORF">L249_7145</name>
</gene>
<dbReference type="SUPFAM" id="SSF52343">
    <property type="entry name" value="Ferredoxin reductase-like, C-terminal NADP-linked domain"/>
    <property type="match status" value="1"/>
</dbReference>
<dbReference type="PANTHER" id="PTHR43410:SF1">
    <property type="entry name" value="NITRIC OXIDE SYNTHASE"/>
    <property type="match status" value="1"/>
</dbReference>
<dbReference type="InterPro" id="IPR050607">
    <property type="entry name" value="NOS"/>
</dbReference>
<dbReference type="Pfam" id="PF00258">
    <property type="entry name" value="Flavodoxin_1"/>
    <property type="match status" value="1"/>
</dbReference>
<keyword evidence="5" id="KW-0285">Flavoprotein</keyword>
<dbReference type="Gene3D" id="3.90.1230.10">
    <property type="entry name" value="Nitric Oxide Synthase, Chain A, domain 3"/>
    <property type="match status" value="1"/>
</dbReference>
<evidence type="ECO:0000313" key="11">
    <source>
        <dbReference type="EMBL" id="RCI11407.1"/>
    </source>
</evidence>
<sequence length="1021" mass="112836">MMPFSKPCPEEEFRRIKCHYAQLSSTGCTRSFCQGGRMVHTDEAKVGGERSSEVVEAEAIDFLRQLRRDGIIETDEALQKRSAAVLSQIRRTSVSAAAAGIWTPTADELEHGLRLSWKHARKCIMRSEHSYLKTHQRTIRLHDFRHVTTSEEMGQVLIDGMADAYNGGDIQPSVFVFPPKMPNRPGPMIWNQQFLSFAGYSQPDGTVLGDPATVGLTKAIMALGWTPPAVRTRWDLLPLVTMADGDEPFISHIPEHLFPLVHIKHPKHGLAFEKLGLRWVPAPALSQQAFDIGGVQYPATPFIGWFMDAEIGVRDLADTFRYNVLPSVASALGLLEHDVDELPQWERLAVLSRAQTELNYAVYWSFLKAGVRMSDSMSASAIWTNYDEQHLKENGFRLPADPYWLAPPQGSIIPVWHRGGAPNYQPKPMICRLKENPVKVWKRLKGLVPSVVEEEEEEKEQGKLCPFAGREKLAPQSRSGPIIRVFYCSSGTTAARLAIKLEKRLRMMIKGRDAEHQSVAPAAPLNDFQLDSLRAGDLVCIVASCAGRGDVPSNGEALLQMCLRSREAEVSGASFCMFGNGNSSYGANFNGAATKLETALQRAGLSTSLPLFRADTLKEDPPWRQFDSWLSLVETGYRGGSSNTTPIDAVPRGKALEARDNSTELLLPQLSPAAVISIYTPKGGDMTLLALDVGRLEYGHMSHVDIFMPLDEKEIDDLLLMACLTGDELLTFQTGQQITMRKLLSLVDPDRPFTSLSWAAGLGLQLSARDRDELLSLPIKKSLIRRLPIGWQCSAEPETLFDFVMSLPIRRSRTFSTASSQLYWSTQNMGNVLELALKRRSGGLITDKFVSQATRGRRLFVRVRHGPGAHLVSDDKPLVAFTIGSGIAPLRGLLQARCCIASESMTDQVGSPASLFLGFKPGDGDIINEATSEAAELGLVDILRQTPSNAARERAQDKVFDHPAEIVRKIRDEGANVFVCASKEAADEFAANIEAILGVRSIRQALGSRWIEEVYVYTEEA</sequence>
<evidence type="ECO:0000256" key="9">
    <source>
        <dbReference type="ARBA" id="ARBA00023004"/>
    </source>
</evidence>
<comment type="caution">
    <text evidence="11">The sequence shown here is derived from an EMBL/GenBank/DDBJ whole genome shotgun (WGS) entry which is preliminary data.</text>
</comment>
<dbReference type="GO" id="GO:0004517">
    <property type="term" value="F:nitric-oxide synthase activity"/>
    <property type="evidence" value="ECO:0007669"/>
    <property type="project" value="UniProtKB-EC"/>
</dbReference>
<dbReference type="SUPFAM" id="SSF56512">
    <property type="entry name" value="Nitric oxide (NO) synthase oxygenase domain"/>
    <property type="match status" value="1"/>
</dbReference>
<proteinExistence type="inferred from homology"/>
<dbReference type="InterPro" id="IPR036119">
    <property type="entry name" value="NOS_N_sf"/>
</dbReference>
<dbReference type="GO" id="GO:0046872">
    <property type="term" value="F:metal ion binding"/>
    <property type="evidence" value="ECO:0007669"/>
    <property type="project" value="UniProtKB-KW"/>
</dbReference>
<keyword evidence="9" id="KW-0408">Iron</keyword>
<dbReference type="Gene3D" id="3.90.340.10">
    <property type="entry name" value="Nitric Oxide Synthase, Chain A, domain 1"/>
    <property type="match status" value="1"/>
</dbReference>
<evidence type="ECO:0000256" key="5">
    <source>
        <dbReference type="ARBA" id="ARBA00022643"/>
    </source>
</evidence>
<dbReference type="SUPFAM" id="SSF52218">
    <property type="entry name" value="Flavoproteins"/>
    <property type="match status" value="1"/>
</dbReference>
<comment type="similarity">
    <text evidence="2">Belongs to the NOS family.</text>
</comment>
<dbReference type="Gene3D" id="3.40.50.80">
    <property type="entry name" value="Nucleotide-binding domain of ferredoxin-NADP reductase (FNR) module"/>
    <property type="match status" value="1"/>
</dbReference>
<dbReference type="EMBL" id="LKCN02000010">
    <property type="protein sequence ID" value="RCI11407.1"/>
    <property type="molecule type" value="Genomic_DNA"/>
</dbReference>
<dbReference type="InterPro" id="IPR004030">
    <property type="entry name" value="NOS_N"/>
</dbReference>
<dbReference type="GO" id="GO:0005516">
    <property type="term" value="F:calmodulin binding"/>
    <property type="evidence" value="ECO:0007669"/>
    <property type="project" value="UniProtKB-KW"/>
</dbReference>
<dbReference type="OrthoDB" id="1856718at2759"/>
<protein>
    <recommendedName>
        <fullName evidence="3">nitric-oxide synthase (NADPH)</fullName>
        <ecNumber evidence="3">1.14.13.39</ecNumber>
    </recommendedName>
</protein>
<dbReference type="GO" id="GO:0006809">
    <property type="term" value="P:nitric oxide biosynthetic process"/>
    <property type="evidence" value="ECO:0007669"/>
    <property type="project" value="InterPro"/>
</dbReference>
<dbReference type="InterPro" id="IPR029039">
    <property type="entry name" value="Flavoprotein-like_sf"/>
</dbReference>
<dbReference type="EC" id="1.14.13.39" evidence="3"/>
<accession>A0A367LAF1</accession>
<evidence type="ECO:0000259" key="10">
    <source>
        <dbReference type="PROSITE" id="PS50902"/>
    </source>
</evidence>
<keyword evidence="5" id="KW-0288">FMN</keyword>
<dbReference type="AlphaFoldDB" id="A0A367LAF1"/>
<dbReference type="PROSITE" id="PS50902">
    <property type="entry name" value="FLAVODOXIN_LIKE"/>
    <property type="match status" value="1"/>
</dbReference>
<evidence type="ECO:0000256" key="1">
    <source>
        <dbReference type="ARBA" id="ARBA00001917"/>
    </source>
</evidence>
<dbReference type="Pfam" id="PF02898">
    <property type="entry name" value="NO_synthase"/>
    <property type="match status" value="1"/>
</dbReference>
<dbReference type="Gene3D" id="3.40.50.360">
    <property type="match status" value="1"/>
</dbReference>
<dbReference type="STRING" id="1330021.A0A367LAF1"/>
<keyword evidence="7" id="KW-0112">Calmodulin-binding</keyword>
<dbReference type="PROSITE" id="PS51257">
    <property type="entry name" value="PROKAR_LIPOPROTEIN"/>
    <property type="match status" value="1"/>
</dbReference>
<name>A0A367LAF1_9HYPO</name>
<dbReference type="InterPro" id="IPR044943">
    <property type="entry name" value="NOS_dom_1"/>
</dbReference>
<keyword evidence="12" id="KW-1185">Reference proteome</keyword>
<reference evidence="11 12" key="1">
    <citation type="journal article" date="2015" name="BMC Genomics">
        <title>Insights from the genome of Ophiocordyceps polyrhachis-furcata to pathogenicity and host specificity in insect fungi.</title>
        <authorList>
            <person name="Wichadakul D."/>
            <person name="Kobmoo N."/>
            <person name="Ingsriswang S."/>
            <person name="Tangphatsornruang S."/>
            <person name="Chantasingh D."/>
            <person name="Luangsa-ard J.J."/>
            <person name="Eurwilaichitr L."/>
        </authorList>
    </citation>
    <scope>NUCLEOTIDE SEQUENCE [LARGE SCALE GENOMIC DNA]</scope>
    <source>
        <strain evidence="11 12">BCC 54312</strain>
    </source>
</reference>
<evidence type="ECO:0000256" key="3">
    <source>
        <dbReference type="ARBA" id="ARBA00012989"/>
    </source>
</evidence>
<dbReference type="Gene3D" id="3.90.440.10">
    <property type="entry name" value="Nitric Oxide Synthase,Heme Domain,Chain A domain 2"/>
    <property type="match status" value="1"/>
</dbReference>
<dbReference type="Proteomes" id="UP000253664">
    <property type="component" value="Unassembled WGS sequence"/>
</dbReference>
<evidence type="ECO:0000256" key="8">
    <source>
        <dbReference type="ARBA" id="ARBA00023002"/>
    </source>
</evidence>
<keyword evidence="6" id="KW-0479">Metal-binding</keyword>